<gene>
    <name evidence="6" type="ORF">Anas_00930</name>
</gene>
<comment type="caution">
    <text evidence="6">The sequence shown here is derived from an EMBL/GenBank/DDBJ whole genome shotgun (WGS) entry which is preliminary data.</text>
</comment>
<dbReference type="InterPro" id="IPR001841">
    <property type="entry name" value="Znf_RING"/>
</dbReference>
<dbReference type="PROSITE" id="PS50089">
    <property type="entry name" value="ZF_RING_2"/>
    <property type="match status" value="1"/>
</dbReference>
<dbReference type="GO" id="GO:0008270">
    <property type="term" value="F:zinc ion binding"/>
    <property type="evidence" value="ECO:0007669"/>
    <property type="project" value="UniProtKB-KW"/>
</dbReference>
<dbReference type="InterPro" id="IPR013083">
    <property type="entry name" value="Znf_RING/FYVE/PHD"/>
</dbReference>
<proteinExistence type="predicted"/>
<evidence type="ECO:0000313" key="7">
    <source>
        <dbReference type="Proteomes" id="UP000326759"/>
    </source>
</evidence>
<evidence type="ECO:0000313" key="6">
    <source>
        <dbReference type="EMBL" id="KAB7493913.1"/>
    </source>
</evidence>
<feature type="domain" description="RING-type" evidence="5">
    <location>
        <begin position="13"/>
        <end position="55"/>
    </location>
</feature>
<dbReference type="SUPFAM" id="SSF57850">
    <property type="entry name" value="RING/U-box"/>
    <property type="match status" value="1"/>
</dbReference>
<evidence type="ECO:0000259" key="5">
    <source>
        <dbReference type="PROSITE" id="PS50089"/>
    </source>
</evidence>
<dbReference type="Proteomes" id="UP000326759">
    <property type="component" value="Unassembled WGS sequence"/>
</dbReference>
<organism evidence="6 7">
    <name type="scientific">Armadillidium nasatum</name>
    <dbReference type="NCBI Taxonomy" id="96803"/>
    <lineage>
        <taxon>Eukaryota</taxon>
        <taxon>Metazoa</taxon>
        <taxon>Ecdysozoa</taxon>
        <taxon>Arthropoda</taxon>
        <taxon>Crustacea</taxon>
        <taxon>Multicrustacea</taxon>
        <taxon>Malacostraca</taxon>
        <taxon>Eumalacostraca</taxon>
        <taxon>Peracarida</taxon>
        <taxon>Isopoda</taxon>
        <taxon>Oniscidea</taxon>
        <taxon>Crinocheta</taxon>
        <taxon>Armadillidiidae</taxon>
        <taxon>Armadillidium</taxon>
    </lineage>
</organism>
<dbReference type="OrthoDB" id="342730at2759"/>
<dbReference type="EMBL" id="SEYY01024766">
    <property type="protein sequence ID" value="KAB7493913.1"/>
    <property type="molecule type" value="Genomic_DNA"/>
</dbReference>
<reference evidence="6 7" key="1">
    <citation type="journal article" date="2019" name="PLoS Biol.">
        <title>Sex chromosomes control vertical transmission of feminizing Wolbachia symbionts in an isopod.</title>
        <authorList>
            <person name="Becking T."/>
            <person name="Chebbi M.A."/>
            <person name="Giraud I."/>
            <person name="Moumen B."/>
            <person name="Laverre T."/>
            <person name="Caubet Y."/>
            <person name="Peccoud J."/>
            <person name="Gilbert C."/>
            <person name="Cordaux R."/>
        </authorList>
    </citation>
    <scope>NUCLEOTIDE SEQUENCE [LARGE SCALE GENOMIC DNA]</scope>
    <source>
        <strain evidence="6">ANa2</strain>
        <tissue evidence="6">Whole body excluding digestive tract and cuticle</tissue>
    </source>
</reference>
<dbReference type="SMART" id="SM00184">
    <property type="entry name" value="RING"/>
    <property type="match status" value="1"/>
</dbReference>
<evidence type="ECO:0000256" key="2">
    <source>
        <dbReference type="ARBA" id="ARBA00022771"/>
    </source>
</evidence>
<evidence type="ECO:0000256" key="1">
    <source>
        <dbReference type="ARBA" id="ARBA00022723"/>
    </source>
</evidence>
<dbReference type="InterPro" id="IPR017907">
    <property type="entry name" value="Znf_RING_CS"/>
</dbReference>
<keyword evidence="1" id="KW-0479">Metal-binding</keyword>
<dbReference type="AlphaFoldDB" id="A0A5N5SIF0"/>
<keyword evidence="7" id="KW-1185">Reference proteome</keyword>
<sequence>MEEVENKLTDFKCDLCEKVFNVFFKIPKILGCGHNFCCDCITLVEITTKTCPSCQSQQSKVKNNLGLDLVGQVKEKYAIKNYTHELRNMRNDLLIQQEVVSKYRSHYLKQLIMADELLMDLSNLLKDSNVSNGKSRPNLMELAKNSFFSSMKDARVTPLLNFSPTDSNNFLKKICEKIRFGERILTVHHPNFGSEFKYGLISVLNNEFLSFHCLSLKNSEGCQEYVKFDDLKKIVASSETNVLYMFRLFLKLRTSEDFEDIILIRVINSLLVPQFIRLCTGESGSSYKDAEYICTSNMFRAGAVVYNDRRINLKGYNNDDIESDFGNVDYALKAREYVTISKNKECIVSDNRGGFQILCPINDERRNDCIGEIESPLNMLNAFTTYGRVIDCGICFKIRM</sequence>
<dbReference type="Gene3D" id="3.30.40.10">
    <property type="entry name" value="Zinc/RING finger domain, C3HC4 (zinc finger)"/>
    <property type="match status" value="1"/>
</dbReference>
<keyword evidence="3" id="KW-0862">Zinc</keyword>
<name>A0A5N5SIF0_9CRUS</name>
<evidence type="ECO:0000256" key="3">
    <source>
        <dbReference type="ARBA" id="ARBA00022833"/>
    </source>
</evidence>
<accession>A0A5N5SIF0</accession>
<protein>
    <recommendedName>
        <fullName evidence="5">RING-type domain-containing protein</fullName>
    </recommendedName>
</protein>
<keyword evidence="2 4" id="KW-0863">Zinc-finger</keyword>
<evidence type="ECO:0000256" key="4">
    <source>
        <dbReference type="PROSITE-ProRule" id="PRU00175"/>
    </source>
</evidence>
<dbReference type="PROSITE" id="PS00518">
    <property type="entry name" value="ZF_RING_1"/>
    <property type="match status" value="1"/>
</dbReference>